<evidence type="ECO:0000256" key="5">
    <source>
        <dbReference type="ARBA" id="ARBA00023157"/>
    </source>
</evidence>
<dbReference type="Gene3D" id="3.50.4.10">
    <property type="entry name" value="Hepatocyte Growth Factor"/>
    <property type="match status" value="1"/>
</dbReference>
<reference evidence="12" key="1">
    <citation type="submission" date="2025-08" db="UniProtKB">
        <authorList>
            <consortium name="RefSeq"/>
        </authorList>
    </citation>
    <scope>IDENTIFICATION</scope>
    <source>
        <tissue evidence="12">Tentacle</tissue>
    </source>
</reference>
<feature type="domain" description="Fibrinogen C-terminal" evidence="10">
    <location>
        <begin position="152"/>
        <end position="205"/>
    </location>
</feature>
<dbReference type="GeneID" id="116301674"/>
<keyword evidence="6" id="KW-0245">EGF-like domain</keyword>
<dbReference type="SUPFAM" id="SSF57414">
    <property type="entry name" value="Hairpin loop containing domain-like"/>
    <property type="match status" value="1"/>
</dbReference>
<dbReference type="KEGG" id="aten:116301674"/>
<dbReference type="InterPro" id="IPR000885">
    <property type="entry name" value="Fib_collagen_C"/>
</dbReference>
<comment type="caution">
    <text evidence="6">Lacks conserved residue(s) required for the propagation of feature annotation.</text>
</comment>
<dbReference type="SMART" id="SM00181">
    <property type="entry name" value="EGF"/>
    <property type="match status" value="1"/>
</dbReference>
<dbReference type="Gene3D" id="2.10.25.10">
    <property type="entry name" value="Laminin"/>
    <property type="match status" value="1"/>
</dbReference>
<evidence type="ECO:0000256" key="1">
    <source>
        <dbReference type="ARBA" id="ARBA00004613"/>
    </source>
</evidence>
<evidence type="ECO:0000313" key="12">
    <source>
        <dbReference type="RefSeq" id="XP_031566625.1"/>
    </source>
</evidence>
<dbReference type="PROSITE" id="PS01186">
    <property type="entry name" value="EGF_2"/>
    <property type="match status" value="1"/>
</dbReference>
<dbReference type="GO" id="GO:0005615">
    <property type="term" value="C:extracellular space"/>
    <property type="evidence" value="ECO:0007669"/>
    <property type="project" value="TreeGrafter"/>
</dbReference>
<feature type="signal peptide" evidence="7">
    <location>
        <begin position="1"/>
        <end position="24"/>
    </location>
</feature>
<feature type="disulfide bond" evidence="6">
    <location>
        <begin position="136"/>
        <end position="145"/>
    </location>
</feature>
<dbReference type="Gene3D" id="2.60.120.1000">
    <property type="match status" value="1"/>
</dbReference>
<comment type="similarity">
    <text evidence="2">Belongs to the EGF domain peptide family.</text>
</comment>
<dbReference type="SUPFAM" id="SSF56496">
    <property type="entry name" value="Fibrinogen C-terminal domain-like"/>
    <property type="match status" value="1"/>
</dbReference>
<dbReference type="InterPro" id="IPR002181">
    <property type="entry name" value="Fibrinogen_a/b/g_C_dom"/>
</dbReference>
<sequence>MMPGTRKAISLLQVSLFVFNVVESADSNNQEAVFHLEKGHALVNHVIKTTMTHDAIDCSSECLRTHLCKSVNYQHGNSKNHQCQLNSKSKDSAANVDYQANSGFTYYEKNPCVPNPCSYAGTCLKVNSAEEFNCTCLQGFKGRLCDSERFGWFSRNPASSCKAILDASDGIHDGEYWIDPGNQGSPMRVFCDMTSSGGGWLLVSNAVIQSSSQSPPKTLTTSFRDISNYNNNQTLISSTNLLQLLQLMPFTQLRFQCRKSSIGRTVHIITTNTSSGIAVLNYMTAQTNNLPVACGSFTRGSGDNSQLASQCSRWGNTRTAVNVWGHASRKTEWRMYDHVMYIAGASHYIVVPSGYRCDANSATISPGDYWKMYVR</sequence>
<evidence type="ECO:0000256" key="7">
    <source>
        <dbReference type="SAM" id="SignalP"/>
    </source>
</evidence>
<protein>
    <submittedName>
        <fullName evidence="12">Uncharacterized protein LOC116301674</fullName>
    </submittedName>
</protein>
<dbReference type="OrthoDB" id="5973703at2759"/>
<dbReference type="RefSeq" id="XP_031566625.1">
    <property type="nucleotide sequence ID" value="XM_031710765.1"/>
</dbReference>
<dbReference type="PANTHER" id="PTHR16146:SF46">
    <property type="entry name" value="INTELECTIN-1A-RELATED"/>
    <property type="match status" value="1"/>
</dbReference>
<feature type="chain" id="PRO_5028095781" evidence="7">
    <location>
        <begin position="25"/>
        <end position="375"/>
    </location>
</feature>
<accession>A0A6P8IIW5</accession>
<feature type="disulfide bond" evidence="6">
    <location>
        <begin position="117"/>
        <end position="134"/>
    </location>
</feature>
<keyword evidence="3" id="KW-0964">Secreted</keyword>
<evidence type="ECO:0000256" key="4">
    <source>
        <dbReference type="ARBA" id="ARBA00023119"/>
    </source>
</evidence>
<keyword evidence="11" id="KW-1185">Reference proteome</keyword>
<organism evidence="11 12">
    <name type="scientific">Actinia tenebrosa</name>
    <name type="common">Australian red waratah sea anemone</name>
    <dbReference type="NCBI Taxonomy" id="6105"/>
    <lineage>
        <taxon>Eukaryota</taxon>
        <taxon>Metazoa</taxon>
        <taxon>Cnidaria</taxon>
        <taxon>Anthozoa</taxon>
        <taxon>Hexacorallia</taxon>
        <taxon>Actiniaria</taxon>
        <taxon>Actiniidae</taxon>
        <taxon>Actinia</taxon>
    </lineage>
</organism>
<evidence type="ECO:0000256" key="3">
    <source>
        <dbReference type="ARBA" id="ARBA00022525"/>
    </source>
</evidence>
<dbReference type="PROSITE" id="PS50026">
    <property type="entry name" value="EGF_3"/>
    <property type="match status" value="1"/>
</dbReference>
<name>A0A6P8IIW5_ACTTE</name>
<dbReference type="InterPro" id="IPR000742">
    <property type="entry name" value="EGF"/>
</dbReference>
<dbReference type="AlphaFoldDB" id="A0A6P8IIW5"/>
<dbReference type="GO" id="GO:0005581">
    <property type="term" value="C:collagen trimer"/>
    <property type="evidence" value="ECO:0007669"/>
    <property type="project" value="UniProtKB-KW"/>
</dbReference>
<keyword evidence="5 6" id="KW-1015">Disulfide bond</keyword>
<dbReference type="PROSITE" id="PS51406">
    <property type="entry name" value="FIBRINOGEN_C_2"/>
    <property type="match status" value="1"/>
</dbReference>
<dbReference type="Proteomes" id="UP000515163">
    <property type="component" value="Unplaced"/>
</dbReference>
<dbReference type="PROSITE" id="PS00022">
    <property type="entry name" value="EGF_1"/>
    <property type="match status" value="1"/>
</dbReference>
<feature type="domain" description="Apple" evidence="9">
    <location>
        <begin position="29"/>
        <end position="112"/>
    </location>
</feature>
<gene>
    <name evidence="12" type="primary">LOC116301674</name>
</gene>
<dbReference type="InterPro" id="IPR003609">
    <property type="entry name" value="Pan_app"/>
</dbReference>
<dbReference type="PROSITE" id="PS50948">
    <property type="entry name" value="PAN"/>
    <property type="match status" value="1"/>
</dbReference>
<dbReference type="GO" id="GO:0005201">
    <property type="term" value="F:extracellular matrix structural constituent"/>
    <property type="evidence" value="ECO:0007669"/>
    <property type="project" value="InterPro"/>
</dbReference>
<comment type="subcellular location">
    <subcellularLocation>
        <location evidence="1">Secreted</location>
    </subcellularLocation>
</comment>
<dbReference type="InterPro" id="IPR036056">
    <property type="entry name" value="Fibrinogen-like_C"/>
</dbReference>
<evidence type="ECO:0000259" key="8">
    <source>
        <dbReference type="PROSITE" id="PS50026"/>
    </source>
</evidence>
<dbReference type="SUPFAM" id="SSF57196">
    <property type="entry name" value="EGF/Laminin"/>
    <property type="match status" value="1"/>
</dbReference>
<keyword evidence="4" id="KW-0176">Collagen</keyword>
<dbReference type="PANTHER" id="PTHR16146">
    <property type="entry name" value="INTELECTIN"/>
    <property type="match status" value="1"/>
</dbReference>
<evidence type="ECO:0000259" key="9">
    <source>
        <dbReference type="PROSITE" id="PS50948"/>
    </source>
</evidence>
<dbReference type="CDD" id="cd01099">
    <property type="entry name" value="PAN_AP_HGF"/>
    <property type="match status" value="1"/>
</dbReference>
<evidence type="ECO:0000256" key="2">
    <source>
        <dbReference type="ARBA" id="ARBA00006373"/>
    </source>
</evidence>
<dbReference type="Pfam" id="PF00024">
    <property type="entry name" value="PAN_1"/>
    <property type="match status" value="1"/>
</dbReference>
<evidence type="ECO:0000313" key="11">
    <source>
        <dbReference type="Proteomes" id="UP000515163"/>
    </source>
</evidence>
<keyword evidence="7" id="KW-0732">Signal</keyword>
<feature type="domain" description="EGF-like" evidence="8">
    <location>
        <begin position="108"/>
        <end position="146"/>
    </location>
</feature>
<dbReference type="CDD" id="cd00054">
    <property type="entry name" value="EGF_CA"/>
    <property type="match status" value="1"/>
</dbReference>
<dbReference type="NCBIfam" id="NF040941">
    <property type="entry name" value="GGGWT_bact"/>
    <property type="match status" value="1"/>
</dbReference>
<dbReference type="Pfam" id="PF01410">
    <property type="entry name" value="COLFI"/>
    <property type="match status" value="1"/>
</dbReference>
<evidence type="ECO:0000256" key="6">
    <source>
        <dbReference type="PROSITE-ProRule" id="PRU00076"/>
    </source>
</evidence>
<proteinExistence type="inferred from homology"/>
<dbReference type="InParanoid" id="A0A6P8IIW5"/>
<evidence type="ECO:0000259" key="10">
    <source>
        <dbReference type="PROSITE" id="PS51406"/>
    </source>
</evidence>
<dbReference type="GO" id="GO:0070492">
    <property type="term" value="F:oligosaccharide binding"/>
    <property type="evidence" value="ECO:0007669"/>
    <property type="project" value="TreeGrafter"/>
</dbReference>
<dbReference type="SMART" id="SM00473">
    <property type="entry name" value="PAN_AP"/>
    <property type="match status" value="1"/>
</dbReference>